<dbReference type="EMBL" id="JAKKPZ010000002">
    <property type="protein sequence ID" value="KAI1726060.1"/>
    <property type="molecule type" value="Genomic_DNA"/>
</dbReference>
<dbReference type="Proteomes" id="UP001201812">
    <property type="component" value="Unassembled WGS sequence"/>
</dbReference>
<proteinExistence type="predicted"/>
<protein>
    <submittedName>
        <fullName evidence="2">Uncharacterized protein</fullName>
    </submittedName>
</protein>
<evidence type="ECO:0000313" key="2">
    <source>
        <dbReference type="EMBL" id="KAI1726060.1"/>
    </source>
</evidence>
<organism evidence="2 3">
    <name type="scientific">Ditylenchus destructor</name>
    <dbReference type="NCBI Taxonomy" id="166010"/>
    <lineage>
        <taxon>Eukaryota</taxon>
        <taxon>Metazoa</taxon>
        <taxon>Ecdysozoa</taxon>
        <taxon>Nematoda</taxon>
        <taxon>Chromadorea</taxon>
        <taxon>Rhabditida</taxon>
        <taxon>Tylenchina</taxon>
        <taxon>Tylenchomorpha</taxon>
        <taxon>Sphaerularioidea</taxon>
        <taxon>Anguinidae</taxon>
        <taxon>Anguininae</taxon>
        <taxon>Ditylenchus</taxon>
    </lineage>
</organism>
<accession>A0AAD4R9E9</accession>
<feature type="compositionally biased region" description="Basic residues" evidence="1">
    <location>
        <begin position="63"/>
        <end position="77"/>
    </location>
</feature>
<evidence type="ECO:0000256" key="1">
    <source>
        <dbReference type="SAM" id="MobiDB-lite"/>
    </source>
</evidence>
<sequence length="132" mass="14580">MQSFSRVLHYEGVRMKLIHFLLLIFTIVSGVFSWESMKWSKGNFGEVQEPHSAAQFGQQEIRRRIRRSRSRKKHRSRSSSERRHGFKNRGRSGSRFGHGSGNGFGGNHGGGFGGNHGGGFGGGHGIGGLFHG</sequence>
<name>A0AAD4R9E9_9BILA</name>
<reference evidence="2" key="1">
    <citation type="submission" date="2022-01" db="EMBL/GenBank/DDBJ databases">
        <title>Genome Sequence Resource for Two Populations of Ditylenchus destructor, the Migratory Endoparasitic Phytonematode.</title>
        <authorList>
            <person name="Zhang H."/>
            <person name="Lin R."/>
            <person name="Xie B."/>
        </authorList>
    </citation>
    <scope>NUCLEOTIDE SEQUENCE</scope>
    <source>
        <strain evidence="2">BazhouSP</strain>
    </source>
</reference>
<feature type="region of interest" description="Disordered" evidence="1">
    <location>
        <begin position="47"/>
        <end position="110"/>
    </location>
</feature>
<feature type="compositionally biased region" description="Gly residues" evidence="1">
    <location>
        <begin position="96"/>
        <end position="110"/>
    </location>
</feature>
<dbReference type="AlphaFoldDB" id="A0AAD4R9E9"/>
<gene>
    <name evidence="2" type="ORF">DdX_02753</name>
</gene>
<keyword evidence="3" id="KW-1185">Reference proteome</keyword>
<comment type="caution">
    <text evidence="2">The sequence shown here is derived from an EMBL/GenBank/DDBJ whole genome shotgun (WGS) entry which is preliminary data.</text>
</comment>
<evidence type="ECO:0000313" key="3">
    <source>
        <dbReference type="Proteomes" id="UP001201812"/>
    </source>
</evidence>